<reference evidence="1 2" key="1">
    <citation type="submission" date="2020-04" db="EMBL/GenBank/DDBJ databases">
        <title>Perkinsus olseni comparative genomics.</title>
        <authorList>
            <person name="Bogema D.R."/>
        </authorList>
    </citation>
    <scope>NUCLEOTIDE SEQUENCE [LARGE SCALE GENOMIC DNA]</scope>
    <source>
        <strain evidence="1">ATCC PRA-205</strain>
    </source>
</reference>
<evidence type="ECO:0000313" key="2">
    <source>
        <dbReference type="Proteomes" id="UP000574390"/>
    </source>
</evidence>
<dbReference type="Proteomes" id="UP000574390">
    <property type="component" value="Unassembled WGS sequence"/>
</dbReference>
<sequence>MMRGSLADRIFYLACRVWFPLEKGSRPMMKIFSLPLLRGAVGVKIARRVPSLNASPFSTMTITTIMTSTTTTLLLTALAYPEDLFPAFNSTSGDDGLCGRQGSFDAVSGEDREVMELMCEYWPEDKWGPIGDSDLDEVASLAETGELGRIREKSVEWTESFRSSPKFCWRKLMKKRENRKAMCDGPGLSGNRPGFGWKCKRNCREFCKDEFQNYFGKTHRMFWCKCPMDGSFGRMIDPPCSHGESLMMGKCYKPCPAGMEPSLIRSRCSTDCSQNTNGLVKTCGLGCARSSFDCGTAVGAMVATVGASVLGATAEFAPPLVSSALLGLSKMIALIAEIIDGLSNEIRNLVKGHGLNVGRLVMMGAMMHTYFTEMDSTPETLLKGARPYSESVQGMLAITQRRGKARFKAGVRNLMGRLQDKFGAVTSSISNIFRAFSHPQCT</sequence>
<proteinExistence type="predicted"/>
<protein>
    <submittedName>
        <fullName evidence="1">Uncharacterized protein</fullName>
    </submittedName>
</protein>
<organism evidence="1 2">
    <name type="scientific">Perkinsus olseni</name>
    <name type="common">Perkinsus atlanticus</name>
    <dbReference type="NCBI Taxonomy" id="32597"/>
    <lineage>
        <taxon>Eukaryota</taxon>
        <taxon>Sar</taxon>
        <taxon>Alveolata</taxon>
        <taxon>Perkinsozoa</taxon>
        <taxon>Perkinsea</taxon>
        <taxon>Perkinsida</taxon>
        <taxon>Perkinsidae</taxon>
        <taxon>Perkinsus</taxon>
    </lineage>
</organism>
<evidence type="ECO:0000313" key="1">
    <source>
        <dbReference type="EMBL" id="KAF4739834.1"/>
    </source>
</evidence>
<accession>A0A7J6T3I5</accession>
<name>A0A7J6T3I5_PEROL</name>
<dbReference type="AlphaFoldDB" id="A0A7J6T3I5"/>
<comment type="caution">
    <text evidence="1">The sequence shown here is derived from an EMBL/GenBank/DDBJ whole genome shotgun (WGS) entry which is preliminary data.</text>
</comment>
<gene>
    <name evidence="1" type="ORF">FOZ62_021259</name>
</gene>
<dbReference type="EMBL" id="JABANM010010143">
    <property type="protein sequence ID" value="KAF4739834.1"/>
    <property type="molecule type" value="Genomic_DNA"/>
</dbReference>